<dbReference type="Proteomes" id="UP000828941">
    <property type="component" value="Chromosome 7"/>
</dbReference>
<gene>
    <name evidence="1" type="ORF">L6164_017886</name>
</gene>
<keyword evidence="2" id="KW-1185">Reference proteome</keyword>
<protein>
    <submittedName>
        <fullName evidence="1">Uncharacterized protein</fullName>
    </submittedName>
</protein>
<organism evidence="1 2">
    <name type="scientific">Bauhinia variegata</name>
    <name type="common">Purple orchid tree</name>
    <name type="synonym">Phanera variegata</name>
    <dbReference type="NCBI Taxonomy" id="167791"/>
    <lineage>
        <taxon>Eukaryota</taxon>
        <taxon>Viridiplantae</taxon>
        <taxon>Streptophyta</taxon>
        <taxon>Embryophyta</taxon>
        <taxon>Tracheophyta</taxon>
        <taxon>Spermatophyta</taxon>
        <taxon>Magnoliopsida</taxon>
        <taxon>eudicotyledons</taxon>
        <taxon>Gunneridae</taxon>
        <taxon>Pentapetalae</taxon>
        <taxon>rosids</taxon>
        <taxon>fabids</taxon>
        <taxon>Fabales</taxon>
        <taxon>Fabaceae</taxon>
        <taxon>Cercidoideae</taxon>
        <taxon>Cercideae</taxon>
        <taxon>Bauhiniinae</taxon>
        <taxon>Bauhinia</taxon>
    </lineage>
</organism>
<evidence type="ECO:0000313" key="1">
    <source>
        <dbReference type="EMBL" id="KAI4333029.1"/>
    </source>
</evidence>
<dbReference type="EMBL" id="CM039432">
    <property type="protein sequence ID" value="KAI4333029.1"/>
    <property type="molecule type" value="Genomic_DNA"/>
</dbReference>
<comment type="caution">
    <text evidence="1">The sequence shown here is derived from an EMBL/GenBank/DDBJ whole genome shotgun (WGS) entry which is preliminary data.</text>
</comment>
<reference evidence="1 2" key="1">
    <citation type="journal article" date="2022" name="DNA Res.">
        <title>Chromosomal-level genome assembly of the orchid tree Bauhinia variegata (Leguminosae; Cercidoideae) supports the allotetraploid origin hypothesis of Bauhinia.</title>
        <authorList>
            <person name="Zhong Y."/>
            <person name="Chen Y."/>
            <person name="Zheng D."/>
            <person name="Pang J."/>
            <person name="Liu Y."/>
            <person name="Luo S."/>
            <person name="Meng S."/>
            <person name="Qian L."/>
            <person name="Wei D."/>
            <person name="Dai S."/>
            <person name="Zhou R."/>
        </authorList>
    </citation>
    <scope>NUCLEOTIDE SEQUENCE [LARGE SCALE GENOMIC DNA]</scope>
    <source>
        <strain evidence="1">BV-YZ2020</strain>
    </source>
</reference>
<accession>A0ACB9N9I5</accession>
<evidence type="ECO:0000313" key="2">
    <source>
        <dbReference type="Proteomes" id="UP000828941"/>
    </source>
</evidence>
<proteinExistence type="predicted"/>
<sequence>MSWVQNHQKLGPTLFPAPQHLHLYSLPASFPHPSVPCAFPVPPLSSTWRLIDFNHLCLAQFSTHLANNASPSQFSFTSLCSYSINLVLNLKMESRFTEELYACKFQNQRPKSADDQPNNLNGKGPSG</sequence>
<name>A0ACB9N9I5_BAUVA</name>